<dbReference type="RefSeq" id="WP_007554463.1">
    <property type="nucleotide sequence ID" value="NZ_AENT01000012.1"/>
</dbReference>
<dbReference type="GO" id="GO:0160105">
    <property type="term" value="F:tRNA (adenine(22)-N1)-methyltransferase activity"/>
    <property type="evidence" value="ECO:0007669"/>
    <property type="project" value="InterPro"/>
</dbReference>
<dbReference type="eggNOG" id="COG2384">
    <property type="taxonomic scope" value="Bacteria"/>
</dbReference>
<gene>
    <name evidence="1" type="ORF">HMPREF9220_1162</name>
</gene>
<dbReference type="EMBL" id="AENT01000012">
    <property type="protein sequence ID" value="EFR43053.1"/>
    <property type="molecule type" value="Genomic_DNA"/>
</dbReference>
<dbReference type="InterPro" id="IPR006901">
    <property type="entry name" value="TrmK"/>
</dbReference>
<dbReference type="OrthoDB" id="5881184at2"/>
<dbReference type="Proteomes" id="UP000004594">
    <property type="component" value="Unassembled WGS sequence"/>
</dbReference>
<comment type="caution">
    <text evidence="1">The sequence shown here is derived from an EMBL/GenBank/DDBJ whole genome shotgun (WGS) entry which is preliminary data.</text>
</comment>
<evidence type="ECO:0000313" key="2">
    <source>
        <dbReference type="Proteomes" id="UP000004594"/>
    </source>
</evidence>
<dbReference type="InterPro" id="IPR029063">
    <property type="entry name" value="SAM-dependent_MTases_sf"/>
</dbReference>
<dbReference type="PANTHER" id="PTHR38451:SF1">
    <property type="entry name" value="TRNA (ADENINE(22)-N(1))-METHYLTRANSFERASE"/>
    <property type="match status" value="1"/>
</dbReference>
<proteinExistence type="predicted"/>
<dbReference type="SUPFAM" id="SSF53335">
    <property type="entry name" value="S-adenosyl-L-methionine-dependent methyltransferases"/>
    <property type="match status" value="1"/>
</dbReference>
<sequence>MYLKPRLRAVANMIPDCECFADIGTDHAYIPIAMLKEKTAKIAIASDIGIGPLKHAQENIKKENLENKIFIRIGAGLASIKMNEINGAVIAGMGGKMIRKILENDKEKAEATEWFVLQPMKNAPELRRWLVNNGYIICEESLAKEDWHIYEILFVKHGEMKIEDEFYYETGVTENIKKHPLYKNFLERKIYKRKRLLSMINENTSDEKQKGKRKIAEIELKRMEEML</sequence>
<accession>E4L8H7</accession>
<dbReference type="Gene3D" id="3.40.50.150">
    <property type="entry name" value="Vaccinia Virus protein VP39"/>
    <property type="match status" value="1"/>
</dbReference>
<protein>
    <recommendedName>
        <fullName evidence="3">SAM-dependent methyltransferase</fullName>
    </recommendedName>
</protein>
<reference evidence="1 2" key="1">
    <citation type="submission" date="2010-11" db="EMBL/GenBank/DDBJ databases">
        <authorList>
            <person name="Durkin A.S."/>
            <person name="Madupu R."/>
            <person name="Torralba M."/>
            <person name="Gillis M."/>
            <person name="Methe B."/>
            <person name="Sutton G."/>
            <person name="Nelson K.E."/>
        </authorList>
    </citation>
    <scope>NUCLEOTIDE SEQUENCE [LARGE SCALE GENOMIC DNA]</scope>
    <source>
        <strain evidence="1 2">UPII 345-E</strain>
    </source>
</reference>
<dbReference type="AlphaFoldDB" id="E4L8H7"/>
<dbReference type="PANTHER" id="PTHR38451">
    <property type="entry name" value="TRNA (ADENINE(22)-N(1))-METHYLTRANSFERASE"/>
    <property type="match status" value="1"/>
</dbReference>
<organism evidence="1 2">
    <name type="scientific">Dialister micraerophilus UPII 345-E</name>
    <dbReference type="NCBI Taxonomy" id="910314"/>
    <lineage>
        <taxon>Bacteria</taxon>
        <taxon>Bacillati</taxon>
        <taxon>Bacillota</taxon>
        <taxon>Negativicutes</taxon>
        <taxon>Veillonellales</taxon>
        <taxon>Veillonellaceae</taxon>
        <taxon>Dialister</taxon>
    </lineage>
</organism>
<dbReference type="PIRSF" id="PIRSF018637">
    <property type="entry name" value="TrmK"/>
    <property type="match status" value="1"/>
</dbReference>
<dbReference type="Pfam" id="PF12847">
    <property type="entry name" value="Methyltransf_18"/>
    <property type="match status" value="1"/>
</dbReference>
<name>E4L8H7_9FIRM</name>
<evidence type="ECO:0008006" key="3">
    <source>
        <dbReference type="Google" id="ProtNLM"/>
    </source>
</evidence>
<evidence type="ECO:0000313" key="1">
    <source>
        <dbReference type="EMBL" id="EFR43053.1"/>
    </source>
</evidence>